<sequence>MAGSKNERRPPSAATAARSGHTKAMDIPEACVASDGEEEAAALDADGQGVWDHAFCVVCDCLIETEAQPRDEHELDEEEWAIAAMSSLLRHERYLPAARFRPRHPTTSRASTGNAAITTTDTRPERAPLFCSERCRQLDLQRSGQMGEFMNYVSRRPPPELRAFSLAEKYTQTDSPPRTKVPMSMAAKSLSTSLLRAETRISAAALADAEAEAEAAEAATPPRLHALDASPDTSDSPPDMGDELFRRHISWQRAPRTLTTDALMPSNLTRARAALDERVSPEPLVSQSPSTDGDLLAGSPPRSVMLGSGTPLDTSFVKSHLSSLPTAAPVAQVAALSVSARSTSSPLSLLVDGAGHHAEPSVSMQTSRNEPCWKSATLAPAPAPASASLSTSAGSARPRTAAELLRRTQRTQNSSDGGSPSDASIRDTRRSSAAGASVDESPGAAHQGRALPDPSPSRTSDAGSGSDTSVRSERRDLTRRSRDVRVLPPLLGPPPAPRDVDSPSSLSQRGSTSDLASLGRSRSHMLSTSLQASSPRRAGLGWSAFSHAQPSPRPLERATTLEVPTRNWSYERLPGMRMYSIMQLPSAPVHDTYSQYWPPSAPAAGATTPRSARSDASGRRKSLFYFDG</sequence>
<evidence type="ECO:0000313" key="3">
    <source>
        <dbReference type="Proteomes" id="UP001214415"/>
    </source>
</evidence>
<protein>
    <submittedName>
        <fullName evidence="2">Uncharacterized protein</fullName>
    </submittedName>
</protein>
<feature type="region of interest" description="Disordered" evidence="1">
    <location>
        <begin position="276"/>
        <end position="307"/>
    </location>
</feature>
<dbReference type="AlphaFoldDB" id="A0AAF0J4Y9"/>
<proteinExistence type="predicted"/>
<keyword evidence="3" id="KW-1185">Reference proteome</keyword>
<feature type="compositionally biased region" description="Low complexity" evidence="1">
    <location>
        <begin position="230"/>
        <end position="239"/>
    </location>
</feature>
<feature type="region of interest" description="Disordered" evidence="1">
    <location>
        <begin position="212"/>
        <end position="243"/>
    </location>
</feature>
<feature type="region of interest" description="Disordered" evidence="1">
    <location>
        <begin position="598"/>
        <end position="628"/>
    </location>
</feature>
<organism evidence="2 3">
    <name type="scientific">Malassezia equina</name>
    <dbReference type="NCBI Taxonomy" id="1381935"/>
    <lineage>
        <taxon>Eukaryota</taxon>
        <taxon>Fungi</taxon>
        <taxon>Dikarya</taxon>
        <taxon>Basidiomycota</taxon>
        <taxon>Ustilaginomycotina</taxon>
        <taxon>Malasseziomycetes</taxon>
        <taxon>Malasseziales</taxon>
        <taxon>Malasseziaceae</taxon>
        <taxon>Malassezia</taxon>
    </lineage>
</organism>
<gene>
    <name evidence="2" type="ORF">MEQU1_003207</name>
</gene>
<feature type="compositionally biased region" description="Polar residues" evidence="1">
    <location>
        <begin position="502"/>
        <end position="515"/>
    </location>
</feature>
<feature type="compositionally biased region" description="Basic and acidic residues" evidence="1">
    <location>
        <begin position="470"/>
        <end position="485"/>
    </location>
</feature>
<feature type="compositionally biased region" description="Polar residues" evidence="1">
    <location>
        <begin position="410"/>
        <end position="422"/>
    </location>
</feature>
<name>A0AAF0J4Y9_9BASI</name>
<dbReference type="EMBL" id="CP119905">
    <property type="protein sequence ID" value="WFD24505.1"/>
    <property type="molecule type" value="Genomic_DNA"/>
</dbReference>
<feature type="compositionally biased region" description="Polar residues" evidence="1">
    <location>
        <begin position="107"/>
        <end position="121"/>
    </location>
</feature>
<feature type="compositionally biased region" description="Low complexity" evidence="1">
    <location>
        <begin position="375"/>
        <end position="396"/>
    </location>
</feature>
<feature type="region of interest" description="Disordered" evidence="1">
    <location>
        <begin position="103"/>
        <end position="122"/>
    </location>
</feature>
<accession>A0AAF0J4Y9</accession>
<feature type="region of interest" description="Disordered" evidence="1">
    <location>
        <begin position="1"/>
        <end position="25"/>
    </location>
</feature>
<feature type="compositionally biased region" description="Basic and acidic residues" evidence="1">
    <location>
        <begin position="1"/>
        <end position="10"/>
    </location>
</feature>
<feature type="compositionally biased region" description="Low complexity" evidence="1">
    <location>
        <begin position="602"/>
        <end position="611"/>
    </location>
</feature>
<feature type="region of interest" description="Disordered" evidence="1">
    <location>
        <begin position="375"/>
        <end position="532"/>
    </location>
</feature>
<dbReference type="Proteomes" id="UP001214415">
    <property type="component" value="Chromosome 6"/>
</dbReference>
<evidence type="ECO:0000256" key="1">
    <source>
        <dbReference type="SAM" id="MobiDB-lite"/>
    </source>
</evidence>
<reference evidence="2" key="1">
    <citation type="submission" date="2023-03" db="EMBL/GenBank/DDBJ databases">
        <title>Mating type loci evolution in Malassezia.</title>
        <authorList>
            <person name="Coelho M.A."/>
        </authorList>
    </citation>
    <scope>NUCLEOTIDE SEQUENCE</scope>
    <source>
        <strain evidence="2">CBS 12830</strain>
    </source>
</reference>
<evidence type="ECO:0000313" key="2">
    <source>
        <dbReference type="EMBL" id="WFD24505.1"/>
    </source>
</evidence>
<feature type="compositionally biased region" description="Polar residues" evidence="1">
    <location>
        <begin position="456"/>
        <end position="468"/>
    </location>
</feature>